<dbReference type="SUPFAM" id="SSF53822">
    <property type="entry name" value="Periplasmic binding protein-like I"/>
    <property type="match status" value="1"/>
</dbReference>
<dbReference type="AlphaFoldDB" id="A0A0K1QBC0"/>
<evidence type="ECO:0000313" key="2">
    <source>
        <dbReference type="EMBL" id="AKV03044.1"/>
    </source>
</evidence>
<accession>A0A0K1QBC0</accession>
<evidence type="ECO:0000313" key="3">
    <source>
        <dbReference type="Proteomes" id="UP000064967"/>
    </source>
</evidence>
<dbReference type="Gene3D" id="3.40.50.2300">
    <property type="match status" value="2"/>
</dbReference>
<dbReference type="PATRIC" id="fig|1391654.3.peg.9829"/>
<proteinExistence type="predicted"/>
<dbReference type="Proteomes" id="UP000064967">
    <property type="component" value="Chromosome"/>
</dbReference>
<feature type="region of interest" description="Disordered" evidence="1">
    <location>
        <begin position="1"/>
        <end position="43"/>
    </location>
</feature>
<organism evidence="2 3">
    <name type="scientific">Labilithrix luteola</name>
    <dbReference type="NCBI Taxonomy" id="1391654"/>
    <lineage>
        <taxon>Bacteria</taxon>
        <taxon>Pseudomonadati</taxon>
        <taxon>Myxococcota</taxon>
        <taxon>Polyangia</taxon>
        <taxon>Polyangiales</taxon>
        <taxon>Labilitrichaceae</taxon>
        <taxon>Labilithrix</taxon>
    </lineage>
</organism>
<dbReference type="InterPro" id="IPR051010">
    <property type="entry name" value="BCAA_transport"/>
</dbReference>
<reference evidence="2 3" key="1">
    <citation type="submission" date="2015-08" db="EMBL/GenBank/DDBJ databases">
        <authorList>
            <person name="Babu N.S."/>
            <person name="Beckwith C.J."/>
            <person name="Beseler K.G."/>
            <person name="Brison A."/>
            <person name="Carone J.V."/>
            <person name="Caskin T.P."/>
            <person name="Diamond M."/>
            <person name="Durham M.E."/>
            <person name="Foxe J.M."/>
            <person name="Go M."/>
            <person name="Henderson B.A."/>
            <person name="Jones I.B."/>
            <person name="McGettigan J.A."/>
            <person name="Micheletti S.J."/>
            <person name="Nasrallah M.E."/>
            <person name="Ortiz D."/>
            <person name="Piller C.R."/>
            <person name="Privatt S.R."/>
            <person name="Schneider S.L."/>
            <person name="Sharp S."/>
            <person name="Smith T.C."/>
            <person name="Stanton J.D."/>
            <person name="Ullery H.E."/>
            <person name="Wilson R.J."/>
            <person name="Serrano M.G."/>
            <person name="Buck G."/>
            <person name="Lee V."/>
            <person name="Wang Y."/>
            <person name="Carvalho R."/>
            <person name="Voegtly L."/>
            <person name="Shi R."/>
            <person name="Duckworth R."/>
            <person name="Johnson A."/>
            <person name="Loviza R."/>
            <person name="Walstead R."/>
            <person name="Shah Z."/>
            <person name="Kiflezghi M."/>
            <person name="Wade K."/>
            <person name="Ball S.L."/>
            <person name="Bradley K.W."/>
            <person name="Asai D.J."/>
            <person name="Bowman C.A."/>
            <person name="Russell D.A."/>
            <person name="Pope W.H."/>
            <person name="Jacobs-Sera D."/>
            <person name="Hendrix R.W."/>
            <person name="Hatfull G.F."/>
        </authorList>
    </citation>
    <scope>NUCLEOTIDE SEQUENCE [LARGE SCALE GENOMIC DNA]</scope>
    <source>
        <strain evidence="2 3">DSM 27648</strain>
    </source>
</reference>
<dbReference type="PANTHER" id="PTHR30483:SF6">
    <property type="entry name" value="PERIPLASMIC BINDING PROTEIN OF ABC TRANSPORTER FOR NATURAL AMINO ACIDS"/>
    <property type="match status" value="1"/>
</dbReference>
<dbReference type="PANTHER" id="PTHR30483">
    <property type="entry name" value="LEUCINE-SPECIFIC-BINDING PROTEIN"/>
    <property type="match status" value="1"/>
</dbReference>
<dbReference type="KEGG" id="llu:AKJ09_09707"/>
<dbReference type="EMBL" id="CP012333">
    <property type="protein sequence ID" value="AKV03044.1"/>
    <property type="molecule type" value="Genomic_DNA"/>
</dbReference>
<name>A0A0K1QBC0_9BACT</name>
<protein>
    <submittedName>
        <fullName evidence="2">Branched-chain amino acid ABC transporter, amino acid-binding protein</fullName>
    </submittedName>
</protein>
<sequence>MTVTVACSSSDEATPKTQGDAGSTGAETGPDPQDECANAPPPAPKGDCTNTKCSAQLGEPATCVNNQCVKLKSDLCPNVLGAADDDDAIFFGTLLSLTGANASSGLNRQNSVQLAVDEINNAGGIPSADKCAKPRKLAFVGCDDQPDEVKAANHLTTDLGFAAVIGAGTSGKTVNAATKSTIPAKALLFAPSSTAISITGLAASPDGVRLVWRAAPSDVIQSKAMELVIGELAGKVTGTVKLAIISKSDAYGVGLDSELRKNLKFNGAGYDDPANASNRLTQCFNPSPAAGQQPTSTDACPVDKTTAAAVTALKGLQPDIIVLNGTAEAITEILVPYEASAEGQAKKPLYMIPDGPRKTELITAVTASPELRTRIRGTVPGTLTTLGQDFFSYRYTAAHPDNPQLVFGMAGSYDATYMIAYSIASGGGKQPITGTSIASGFTKLIAKGSTSLDVGPAKINTGFSTLVSGGSVDFNGASGPLDFNPQTGEADSDFTVWCISNDPNTNKPYFNDATSQSYDATAKALKGTFICP</sequence>
<keyword evidence="3" id="KW-1185">Reference proteome</keyword>
<gene>
    <name evidence="2" type="ORF">AKJ09_09707</name>
</gene>
<dbReference type="InterPro" id="IPR028082">
    <property type="entry name" value="Peripla_BP_I"/>
</dbReference>
<evidence type="ECO:0000256" key="1">
    <source>
        <dbReference type="SAM" id="MobiDB-lite"/>
    </source>
</evidence>
<dbReference type="STRING" id="1391654.AKJ09_09707"/>
<feature type="compositionally biased region" description="Polar residues" evidence="1">
    <location>
        <begin position="1"/>
        <end position="21"/>
    </location>
</feature>